<dbReference type="InterPro" id="IPR043001">
    <property type="entry name" value="IP5_2-K_N_lobe"/>
</dbReference>
<evidence type="ECO:0000256" key="7">
    <source>
        <dbReference type="RuleBase" id="RU364126"/>
    </source>
</evidence>
<keyword evidence="8" id="KW-1185">Reference proteome</keyword>
<dbReference type="GO" id="GO:0005524">
    <property type="term" value="F:ATP binding"/>
    <property type="evidence" value="ECO:0007669"/>
    <property type="project" value="UniProtKB-KW"/>
</dbReference>
<dbReference type="InterPro" id="IPR009286">
    <property type="entry name" value="Ins_P5_2-kin"/>
</dbReference>
<dbReference type="RefSeq" id="XP_029637508.1">
    <property type="nucleotide sequence ID" value="XM_029781648.2"/>
</dbReference>
<dbReference type="GO" id="GO:0035299">
    <property type="term" value="F:inositol-1,3,4,5,6-pentakisphosphate 2-kinase activity"/>
    <property type="evidence" value="ECO:0007669"/>
    <property type="project" value="UniProtKB-EC"/>
</dbReference>
<keyword evidence="6 7" id="KW-0067">ATP-binding</keyword>
<keyword evidence="3 7" id="KW-0808">Transferase</keyword>
<evidence type="ECO:0000313" key="8">
    <source>
        <dbReference type="Proteomes" id="UP000515154"/>
    </source>
</evidence>
<accession>A0A6P7SHS8</accession>
<proteinExistence type="inferred from homology"/>
<reference evidence="9" key="1">
    <citation type="submission" date="2025-08" db="UniProtKB">
        <authorList>
            <consortium name="RefSeq"/>
        </authorList>
    </citation>
    <scope>IDENTIFICATION</scope>
</reference>
<comment type="catalytic activity">
    <reaction evidence="7">
        <text>1D-myo-inositol 1,3,4,5,6-pentakisphosphate + ATP = 1D-myo-inositol hexakisphosphate + ADP + H(+)</text>
        <dbReference type="Rhea" id="RHEA:20313"/>
        <dbReference type="ChEBI" id="CHEBI:15378"/>
        <dbReference type="ChEBI" id="CHEBI:30616"/>
        <dbReference type="ChEBI" id="CHEBI:57733"/>
        <dbReference type="ChEBI" id="CHEBI:58130"/>
        <dbReference type="ChEBI" id="CHEBI:456216"/>
        <dbReference type="EC" id="2.7.1.158"/>
    </reaction>
</comment>
<evidence type="ECO:0000256" key="5">
    <source>
        <dbReference type="ARBA" id="ARBA00022777"/>
    </source>
</evidence>
<gene>
    <name evidence="9" type="primary">LOC115212861</name>
</gene>
<dbReference type="EC" id="2.7.1.158" evidence="2 7"/>
<comment type="similarity">
    <text evidence="1">Belongs to the IPK1 type 2 family.</text>
</comment>
<dbReference type="Gene3D" id="3.30.200.110">
    <property type="entry name" value="Inositol-pentakisphosphate 2-kinase, N-lobe"/>
    <property type="match status" value="1"/>
</dbReference>
<evidence type="ECO:0000313" key="9">
    <source>
        <dbReference type="RefSeq" id="XP_029637508.1"/>
    </source>
</evidence>
<sequence length="490" mass="56791">MYYIRRLILSLQRKLQKRYRMAVNEHWIYRGEGNVNMVLSDIKQKKVYRFVKTNVKCENNFEHNKERADQIHCKLQRTVDFVKEVMQPLLSSVYVIPPLLEKIPIGFAEKVNRAVKKARPAHRKGKDIDFAARAALVLPDFCYVFQPNCISSMQSNVPYPATISIEIKPKSGFIPISNHIKNPIKFKVCKFCMRSHLKSKNGLWLEQSRYCPVDLFSGNPSRVRHAIHELLNTPQNNLKICKNGVEVYSEYVKEDLSEILGDFLGEQVQNAENANMSCLDVFINLVVDALHYPMDTCTPVHYISQKSQNQSQRCLNSSYRSTPDEDTDYYFPPGCILEKILSVQYLDDLDIEGIYPLYQQLQKHFQKHPEDRQKYCLDGPYRGDNWYVVSNNNNIEDAGNSDILYTMIKVKQFLVAQTVKDCSIILAMQRQDNRSDMSGVSYLTDCFGQPYKHSLAIIDLDPKPYEKIPVYMKEDETIVNTYLKSQFAVP</sequence>
<dbReference type="GO" id="GO:0005634">
    <property type="term" value="C:nucleus"/>
    <property type="evidence" value="ECO:0007669"/>
    <property type="project" value="TreeGrafter"/>
</dbReference>
<dbReference type="PANTHER" id="PTHR14456:SF2">
    <property type="entry name" value="INOSITOL-PENTAKISPHOSPHATE 2-KINASE"/>
    <property type="match status" value="1"/>
</dbReference>
<dbReference type="Proteomes" id="UP000515154">
    <property type="component" value="Linkage group LG6"/>
</dbReference>
<evidence type="ECO:0000256" key="1">
    <source>
        <dbReference type="ARBA" id="ARBA00007229"/>
    </source>
</evidence>
<dbReference type="AlphaFoldDB" id="A0A6P7SHS8"/>
<evidence type="ECO:0000256" key="2">
    <source>
        <dbReference type="ARBA" id="ARBA00012023"/>
    </source>
</evidence>
<comment type="domain">
    <text evidence="7">The EXKPK motif is conserved in inositol-pentakisphosphate 2-kinases of both family 1 and 2.</text>
</comment>
<dbReference type="PANTHER" id="PTHR14456">
    <property type="entry name" value="INOSITOL POLYPHOSPHATE KINASE 1"/>
    <property type="match status" value="1"/>
</dbReference>
<dbReference type="KEGG" id="osn:115212861"/>
<keyword evidence="5 7" id="KW-0418">Kinase</keyword>
<name>A0A6P7SHS8_9MOLL</name>
<evidence type="ECO:0000256" key="3">
    <source>
        <dbReference type="ARBA" id="ARBA00022679"/>
    </source>
</evidence>
<dbReference type="GO" id="GO:0032958">
    <property type="term" value="P:inositol phosphate biosynthetic process"/>
    <property type="evidence" value="ECO:0007669"/>
    <property type="project" value="TreeGrafter"/>
</dbReference>
<comment type="function">
    <text evidence="7">Phosphorylates Ins(1,3,4,5,6)P5 at position 2 to form Ins(1,2,3,4,5,6)P6 (InsP6 or phytate).</text>
</comment>
<protein>
    <recommendedName>
        <fullName evidence="2 7">Inositol-pentakisphosphate 2-kinase</fullName>
        <ecNumber evidence="2 7">2.7.1.158</ecNumber>
    </recommendedName>
</protein>
<keyword evidence="4 7" id="KW-0547">Nucleotide-binding</keyword>
<evidence type="ECO:0000256" key="6">
    <source>
        <dbReference type="ARBA" id="ARBA00022840"/>
    </source>
</evidence>
<evidence type="ECO:0000256" key="4">
    <source>
        <dbReference type="ARBA" id="ARBA00022741"/>
    </source>
</evidence>
<organism evidence="8 9">
    <name type="scientific">Octopus sinensis</name>
    <name type="common">East Asian common octopus</name>
    <dbReference type="NCBI Taxonomy" id="2607531"/>
    <lineage>
        <taxon>Eukaryota</taxon>
        <taxon>Metazoa</taxon>
        <taxon>Spiralia</taxon>
        <taxon>Lophotrochozoa</taxon>
        <taxon>Mollusca</taxon>
        <taxon>Cephalopoda</taxon>
        <taxon>Coleoidea</taxon>
        <taxon>Octopodiformes</taxon>
        <taxon>Octopoda</taxon>
        <taxon>Incirrata</taxon>
        <taxon>Octopodidae</taxon>
        <taxon>Octopus</taxon>
    </lineage>
</organism>
<dbReference type="Pfam" id="PF06090">
    <property type="entry name" value="Ins_P5_2-kin"/>
    <property type="match status" value="1"/>
</dbReference>